<proteinExistence type="predicted"/>
<dbReference type="EMBL" id="DXFW01000020">
    <property type="protein sequence ID" value="HIX05730.1"/>
    <property type="molecule type" value="Genomic_DNA"/>
</dbReference>
<dbReference type="GO" id="GO:0016787">
    <property type="term" value="F:hydrolase activity"/>
    <property type="evidence" value="ECO:0007669"/>
    <property type="project" value="UniProtKB-KW"/>
</dbReference>
<dbReference type="Gene3D" id="3.40.50.1820">
    <property type="entry name" value="alpha/beta hydrolase"/>
    <property type="match status" value="1"/>
</dbReference>
<reference evidence="1" key="1">
    <citation type="journal article" date="2021" name="PeerJ">
        <title>Extensive microbial diversity within the chicken gut microbiome revealed by metagenomics and culture.</title>
        <authorList>
            <person name="Gilroy R."/>
            <person name="Ravi A."/>
            <person name="Getino M."/>
            <person name="Pursley I."/>
            <person name="Horton D.L."/>
            <person name="Alikhan N.F."/>
            <person name="Baker D."/>
            <person name="Gharbi K."/>
            <person name="Hall N."/>
            <person name="Watson M."/>
            <person name="Adriaenssens E.M."/>
            <person name="Foster-Nyarko E."/>
            <person name="Jarju S."/>
            <person name="Secka A."/>
            <person name="Antonio M."/>
            <person name="Oren A."/>
            <person name="Chaudhuri R.R."/>
            <person name="La Ragione R."/>
            <person name="Hildebrand F."/>
            <person name="Pallen M.J."/>
        </authorList>
    </citation>
    <scope>NUCLEOTIDE SEQUENCE</scope>
    <source>
        <strain evidence="1">2239</strain>
    </source>
</reference>
<accession>A0A9D1V430</accession>
<evidence type="ECO:0000313" key="2">
    <source>
        <dbReference type="Proteomes" id="UP000824193"/>
    </source>
</evidence>
<organism evidence="1 2">
    <name type="scientific">Candidatus Allofournierella pullicola</name>
    <dbReference type="NCBI Taxonomy" id="2838596"/>
    <lineage>
        <taxon>Bacteria</taxon>
        <taxon>Bacillati</taxon>
        <taxon>Bacillota</taxon>
        <taxon>Clostridia</taxon>
        <taxon>Eubacteriales</taxon>
        <taxon>Oscillospiraceae</taxon>
        <taxon>Allofournierella</taxon>
    </lineage>
</organism>
<name>A0A9D1V430_9FIRM</name>
<dbReference type="InterPro" id="IPR029058">
    <property type="entry name" value="AB_hydrolase_fold"/>
</dbReference>
<dbReference type="AlphaFoldDB" id="A0A9D1V430"/>
<keyword evidence="1" id="KW-0378">Hydrolase</keyword>
<gene>
    <name evidence="1" type="ORF">H9865_06480</name>
</gene>
<comment type="caution">
    <text evidence="1">The sequence shown here is derived from an EMBL/GenBank/DDBJ whole genome shotgun (WGS) entry which is preliminary data.</text>
</comment>
<sequence length="230" mass="25575">MKAQFFTINSVPAVLYGEDSAKGWLFVHGQMGHKEEAEAFAQIVSPKGLQVLAIDLPGHGARQKEGGEALTPWAVVPELQAAASWAKARWSSFSVRANSIGAYFSLLALDTPDKALFVSPILDMNELICTMMTWAGVSEDQLREAGEIATDFGQTLSWQYLNYVRRHPIHDWQGQTCILYGERDVMTPRSTVEAYATRHRAALTLVPDAEHWFHTPSQLAALQAWEAENM</sequence>
<dbReference type="Proteomes" id="UP000824193">
    <property type="component" value="Unassembled WGS sequence"/>
</dbReference>
<reference evidence="1" key="2">
    <citation type="submission" date="2021-04" db="EMBL/GenBank/DDBJ databases">
        <authorList>
            <person name="Gilroy R."/>
        </authorList>
    </citation>
    <scope>NUCLEOTIDE SEQUENCE</scope>
    <source>
        <strain evidence="1">2239</strain>
    </source>
</reference>
<evidence type="ECO:0000313" key="1">
    <source>
        <dbReference type="EMBL" id="HIX05730.1"/>
    </source>
</evidence>
<dbReference type="SUPFAM" id="SSF53474">
    <property type="entry name" value="alpha/beta-Hydrolases"/>
    <property type="match status" value="1"/>
</dbReference>
<protein>
    <submittedName>
        <fullName evidence="1">Alpha/beta hydrolase</fullName>
    </submittedName>
</protein>